<dbReference type="GO" id="GO:0003677">
    <property type="term" value="F:DNA binding"/>
    <property type="evidence" value="ECO:0007669"/>
    <property type="project" value="UniProtKB-KW"/>
</dbReference>
<evidence type="ECO:0000313" key="1">
    <source>
        <dbReference type="EMBL" id="MCK8490263.1"/>
    </source>
</evidence>
<name>A0ABT0HDM6_9BACT</name>
<dbReference type="Pfam" id="PF06224">
    <property type="entry name" value="AlkZ-like"/>
    <property type="match status" value="1"/>
</dbReference>
<gene>
    <name evidence="1" type="ORF">M0L20_00285</name>
</gene>
<protein>
    <submittedName>
        <fullName evidence="1">Winged helix DNA-binding domain-containing protein</fullName>
    </submittedName>
</protein>
<evidence type="ECO:0000313" key="2">
    <source>
        <dbReference type="Proteomes" id="UP001202180"/>
    </source>
</evidence>
<comment type="caution">
    <text evidence="1">The sequence shown here is derived from an EMBL/GenBank/DDBJ whole genome shotgun (WGS) entry which is preliminary data.</text>
</comment>
<dbReference type="RefSeq" id="WP_248475139.1">
    <property type="nucleotide sequence ID" value="NZ_JALPRF010000001.1"/>
</dbReference>
<reference evidence="1 2" key="1">
    <citation type="submission" date="2022-04" db="EMBL/GenBank/DDBJ databases">
        <title>Spirosoma sp. strain RP8 genome sequencing and assembly.</title>
        <authorList>
            <person name="Jung Y."/>
        </authorList>
    </citation>
    <scope>NUCLEOTIDE SEQUENCE [LARGE SCALE GENOMIC DNA]</scope>
    <source>
        <strain evidence="1 2">RP8</strain>
    </source>
</reference>
<dbReference type="Proteomes" id="UP001202180">
    <property type="component" value="Unassembled WGS sequence"/>
</dbReference>
<accession>A0ABT0HDM6</accession>
<dbReference type="EMBL" id="JALPRF010000001">
    <property type="protein sequence ID" value="MCK8490263.1"/>
    <property type="molecule type" value="Genomic_DNA"/>
</dbReference>
<keyword evidence="1" id="KW-0238">DNA-binding</keyword>
<organism evidence="1 2">
    <name type="scientific">Spirosoma liriopis</name>
    <dbReference type="NCBI Taxonomy" id="2937440"/>
    <lineage>
        <taxon>Bacteria</taxon>
        <taxon>Pseudomonadati</taxon>
        <taxon>Bacteroidota</taxon>
        <taxon>Cytophagia</taxon>
        <taxon>Cytophagales</taxon>
        <taxon>Cytophagaceae</taxon>
        <taxon>Spirosoma</taxon>
    </lineage>
</organism>
<dbReference type="InterPro" id="IPR009351">
    <property type="entry name" value="AlkZ-like"/>
</dbReference>
<dbReference type="PANTHER" id="PTHR38479:SF2">
    <property type="entry name" value="WINGED HELIX DNA-BINDING DOMAIN-CONTAINING PROTEIN"/>
    <property type="match status" value="1"/>
</dbReference>
<sequence>MTDSDIVRYRLANQQISQPMFTKPAELVAWLGAVQGQDFLAAKWALGLRLPTTTETAIDQAIADRSVVRTWAMRGTLHLIAADDVHWILNLLRPRLHILSASYLRRLELDEKKLTKSYDAMTNALLGGKQLIRQELNVALAQAGIPTHDIRMNLLLVRAASHGLICCGVRRGSENTYTLLDEWIAPTKLRERDDALAELTKRYFLSHGPATLQDFIWWSGLTVAEAKVGIHSVKEQLIQEMYNKQTYWMAQRERFGYDTSLAVHLLPSFDEYLVGYKNRTAALGSLDFKQIVSAGNGIFSPVIVVDGRVAGTWKRTVQKNTVLIETNLFNALSATHQEGLDLAREGYARFKGLAVYGR</sequence>
<dbReference type="PANTHER" id="PTHR38479">
    <property type="entry name" value="LMO0824 PROTEIN"/>
    <property type="match status" value="1"/>
</dbReference>
<proteinExistence type="predicted"/>
<keyword evidence="2" id="KW-1185">Reference proteome</keyword>